<proteinExistence type="predicted"/>
<dbReference type="Proteomes" id="UP000095287">
    <property type="component" value="Unplaced"/>
</dbReference>
<name>A0A1I7Z6R2_9BILA</name>
<keyword evidence="2" id="KW-1185">Reference proteome</keyword>
<feature type="region of interest" description="Disordered" evidence="1">
    <location>
        <begin position="1"/>
        <end position="21"/>
    </location>
</feature>
<organism evidence="2 3">
    <name type="scientific">Steinernema glaseri</name>
    <dbReference type="NCBI Taxonomy" id="37863"/>
    <lineage>
        <taxon>Eukaryota</taxon>
        <taxon>Metazoa</taxon>
        <taxon>Ecdysozoa</taxon>
        <taxon>Nematoda</taxon>
        <taxon>Chromadorea</taxon>
        <taxon>Rhabditida</taxon>
        <taxon>Tylenchina</taxon>
        <taxon>Panagrolaimomorpha</taxon>
        <taxon>Strongyloidoidea</taxon>
        <taxon>Steinernematidae</taxon>
        <taxon>Steinernema</taxon>
    </lineage>
</organism>
<feature type="compositionally biased region" description="Basic residues" evidence="1">
    <location>
        <begin position="11"/>
        <end position="20"/>
    </location>
</feature>
<evidence type="ECO:0000256" key="1">
    <source>
        <dbReference type="SAM" id="MobiDB-lite"/>
    </source>
</evidence>
<dbReference type="AlphaFoldDB" id="A0A1I7Z6R2"/>
<evidence type="ECO:0000313" key="3">
    <source>
        <dbReference type="WBParaSite" id="L893_g23478.t1"/>
    </source>
</evidence>
<accession>A0A1I7Z6R2</accession>
<evidence type="ECO:0000313" key="2">
    <source>
        <dbReference type="Proteomes" id="UP000095287"/>
    </source>
</evidence>
<dbReference type="WBParaSite" id="L893_g23478.t1">
    <property type="protein sequence ID" value="L893_g23478.t1"/>
    <property type="gene ID" value="L893_g23478"/>
</dbReference>
<sequence length="85" mass="9824">MAAVHAAWSVHRPRKQRSQSRRVAMSDVHEIIVFRAWMLMRLGASLVFRSPKHDSRSATWTLVTESVVIERLRAGTRSKRGEWTP</sequence>
<protein>
    <submittedName>
        <fullName evidence="3">Transposase</fullName>
    </submittedName>
</protein>
<reference evidence="3" key="1">
    <citation type="submission" date="2016-11" db="UniProtKB">
        <authorList>
            <consortium name="WormBaseParasite"/>
        </authorList>
    </citation>
    <scope>IDENTIFICATION</scope>
</reference>